<proteinExistence type="predicted"/>
<dbReference type="SMART" id="SM00346">
    <property type="entry name" value="HTH_ICLR"/>
    <property type="match status" value="1"/>
</dbReference>
<keyword evidence="2" id="KW-0238">DNA-binding</keyword>
<keyword evidence="1" id="KW-0805">Transcription regulation</keyword>
<reference evidence="6 7" key="1">
    <citation type="journal article" date="2020" name="Genome Biol. Evol.">
        <title>Rhizobium dioscoreae sp. nov., a plant growth-promoting bacterium isolated from yam (Dioscorea species).</title>
        <authorList>
            <person name="Ouyabe M."/>
            <person name="Tanaka N."/>
            <person name="Shiwa Y."/>
            <person name="Fujita N."/>
            <person name="Kikuno H."/>
            <person name="Babil P."/>
            <person name="Shiwachi H."/>
        </authorList>
    </citation>
    <scope>NUCLEOTIDE SEQUENCE [LARGE SCALE GENOMIC DNA]</scope>
    <source>
        <strain evidence="6 7">S-93</strain>
    </source>
</reference>
<dbReference type="EMBL" id="BLAJ01000001">
    <property type="protein sequence ID" value="GES47471.1"/>
    <property type="molecule type" value="Genomic_DNA"/>
</dbReference>
<dbReference type="PANTHER" id="PTHR30136">
    <property type="entry name" value="HELIX-TURN-HELIX TRANSCRIPTIONAL REGULATOR, ICLR FAMILY"/>
    <property type="match status" value="1"/>
</dbReference>
<evidence type="ECO:0000256" key="3">
    <source>
        <dbReference type="ARBA" id="ARBA00023163"/>
    </source>
</evidence>
<dbReference type="Pfam" id="PF01614">
    <property type="entry name" value="IclR_C"/>
    <property type="match status" value="1"/>
</dbReference>
<evidence type="ECO:0000259" key="5">
    <source>
        <dbReference type="PROSITE" id="PS51078"/>
    </source>
</evidence>
<dbReference type="InterPro" id="IPR029016">
    <property type="entry name" value="GAF-like_dom_sf"/>
</dbReference>
<dbReference type="PROSITE" id="PS51077">
    <property type="entry name" value="HTH_ICLR"/>
    <property type="match status" value="1"/>
</dbReference>
<dbReference type="Gene3D" id="1.10.10.10">
    <property type="entry name" value="Winged helix-like DNA-binding domain superfamily/Winged helix DNA-binding domain"/>
    <property type="match status" value="1"/>
</dbReference>
<dbReference type="PROSITE" id="PS51078">
    <property type="entry name" value="ICLR_ED"/>
    <property type="match status" value="1"/>
</dbReference>
<dbReference type="Pfam" id="PF09339">
    <property type="entry name" value="HTH_IclR"/>
    <property type="match status" value="1"/>
</dbReference>
<dbReference type="Gene3D" id="3.30.450.40">
    <property type="match status" value="1"/>
</dbReference>
<gene>
    <name evidence="6" type="primary">kdgR</name>
    <name evidence="6" type="ORF">RsS93_00850</name>
</gene>
<evidence type="ECO:0000313" key="6">
    <source>
        <dbReference type="EMBL" id="GES47471.1"/>
    </source>
</evidence>
<dbReference type="SUPFAM" id="SSF55781">
    <property type="entry name" value="GAF domain-like"/>
    <property type="match status" value="1"/>
</dbReference>
<organism evidence="6 7">
    <name type="scientific">Rhizobium dioscoreae</name>
    <dbReference type="NCBI Taxonomy" id="2653122"/>
    <lineage>
        <taxon>Bacteria</taxon>
        <taxon>Pseudomonadati</taxon>
        <taxon>Pseudomonadota</taxon>
        <taxon>Alphaproteobacteria</taxon>
        <taxon>Hyphomicrobiales</taxon>
        <taxon>Rhizobiaceae</taxon>
        <taxon>Rhizobium/Agrobacterium group</taxon>
        <taxon>Rhizobium</taxon>
    </lineage>
</organism>
<evidence type="ECO:0000259" key="4">
    <source>
        <dbReference type="PROSITE" id="PS51077"/>
    </source>
</evidence>
<sequence>MFLRMGDLLMSIEDDSDRYRAPALDKGLDILELLATIDGGLTQAEIAKALNKSPNEFYRMLDRLVRRGYVQRQDGDRFYLTLKLFGLAHYHAPVRRLVSFATPLMREFSNRAEQACHLAIYDRGSVVVIAQQDSPTYWGISIRVGAQINLYNTGSGHILLAFRDAKQRQMMINEQRRQEQDPEEPPADLEEKLAAIREKGFETMSSLQTSGVHNISAPVLAMDGNALAALTCPYIEPVNPKAPTREQVVEYVREAAKQISETVAGTVDKAEL</sequence>
<keyword evidence="3" id="KW-0804">Transcription</keyword>
<dbReference type="InterPro" id="IPR005471">
    <property type="entry name" value="Tscrpt_reg_IclR_N"/>
</dbReference>
<dbReference type="SUPFAM" id="SSF46785">
    <property type="entry name" value="Winged helix' DNA-binding domain"/>
    <property type="match status" value="1"/>
</dbReference>
<evidence type="ECO:0000256" key="2">
    <source>
        <dbReference type="ARBA" id="ARBA00023125"/>
    </source>
</evidence>
<dbReference type="InterPro" id="IPR036390">
    <property type="entry name" value="WH_DNA-bd_sf"/>
</dbReference>
<dbReference type="InterPro" id="IPR014757">
    <property type="entry name" value="Tscrpt_reg_IclR_C"/>
</dbReference>
<feature type="domain" description="IclR-ED" evidence="5">
    <location>
        <begin position="83"/>
        <end position="265"/>
    </location>
</feature>
<feature type="domain" description="HTH iclR-type" evidence="4">
    <location>
        <begin position="21"/>
        <end position="82"/>
    </location>
</feature>
<comment type="caution">
    <text evidence="6">The sequence shown here is derived from an EMBL/GenBank/DDBJ whole genome shotgun (WGS) entry which is preliminary data.</text>
</comment>
<dbReference type="CDD" id="cd00090">
    <property type="entry name" value="HTH_ARSR"/>
    <property type="match status" value="1"/>
</dbReference>
<name>A0ABQ0YW27_9HYPH</name>
<dbReference type="Proteomes" id="UP000390335">
    <property type="component" value="Unassembled WGS sequence"/>
</dbReference>
<dbReference type="InterPro" id="IPR036388">
    <property type="entry name" value="WH-like_DNA-bd_sf"/>
</dbReference>
<protein>
    <submittedName>
        <fullName evidence="6">Transcriptional regulator</fullName>
    </submittedName>
</protein>
<dbReference type="InterPro" id="IPR050707">
    <property type="entry name" value="HTH_MetabolicPath_Reg"/>
</dbReference>
<accession>A0ABQ0YW27</accession>
<evidence type="ECO:0000256" key="1">
    <source>
        <dbReference type="ARBA" id="ARBA00023015"/>
    </source>
</evidence>
<dbReference type="InterPro" id="IPR011991">
    <property type="entry name" value="ArsR-like_HTH"/>
</dbReference>
<evidence type="ECO:0000313" key="7">
    <source>
        <dbReference type="Proteomes" id="UP000390335"/>
    </source>
</evidence>
<keyword evidence="7" id="KW-1185">Reference proteome</keyword>
<dbReference type="PANTHER" id="PTHR30136:SF7">
    <property type="entry name" value="HTH-TYPE TRANSCRIPTIONAL REGULATOR KDGR-RELATED"/>
    <property type="match status" value="1"/>
</dbReference>